<proteinExistence type="predicted"/>
<evidence type="ECO:0000259" key="3">
    <source>
        <dbReference type="Pfam" id="PF17390"/>
    </source>
</evidence>
<name>A0A5J5IIJ0_9BACT</name>
<dbReference type="Gene3D" id="1.50.10.10">
    <property type="match status" value="1"/>
</dbReference>
<accession>A0A5J5IIJ0</accession>
<dbReference type="Pfam" id="PF08531">
    <property type="entry name" value="Bac_rhamnosid_N"/>
    <property type="match status" value="1"/>
</dbReference>
<dbReference type="SUPFAM" id="SSF49785">
    <property type="entry name" value="Galactose-binding domain-like"/>
    <property type="match status" value="1"/>
</dbReference>
<organism evidence="4 5">
    <name type="scientific">Ginsengibacter hankyongi</name>
    <dbReference type="NCBI Taxonomy" id="2607284"/>
    <lineage>
        <taxon>Bacteria</taxon>
        <taxon>Pseudomonadati</taxon>
        <taxon>Bacteroidota</taxon>
        <taxon>Chitinophagia</taxon>
        <taxon>Chitinophagales</taxon>
        <taxon>Chitinophagaceae</taxon>
        <taxon>Ginsengibacter</taxon>
    </lineage>
</organism>
<reference evidence="4 5" key="1">
    <citation type="submission" date="2019-09" db="EMBL/GenBank/DDBJ databases">
        <title>Draft genome sequence of Ginsengibacter sp. BR5-29.</title>
        <authorList>
            <person name="Im W.-T."/>
        </authorList>
    </citation>
    <scope>NUCLEOTIDE SEQUENCE [LARGE SCALE GENOMIC DNA]</scope>
    <source>
        <strain evidence="4 5">BR5-29</strain>
    </source>
</reference>
<dbReference type="InterPro" id="IPR008979">
    <property type="entry name" value="Galactose-bd-like_sf"/>
</dbReference>
<dbReference type="Pfam" id="PF17390">
    <property type="entry name" value="Bac_rhamnosid_C"/>
    <property type="match status" value="1"/>
</dbReference>
<dbReference type="Pfam" id="PF17389">
    <property type="entry name" value="Bac_rhamnosid6H"/>
    <property type="match status" value="1"/>
</dbReference>
<comment type="caution">
    <text evidence="4">The sequence shown here is derived from an EMBL/GenBank/DDBJ whole genome shotgun (WGS) entry which is preliminary data.</text>
</comment>
<feature type="domain" description="Bacterial alpha-L-rhamnosidase N-terminal" evidence="1">
    <location>
        <begin position="63"/>
        <end position="206"/>
    </location>
</feature>
<dbReference type="InterPro" id="IPR008928">
    <property type="entry name" value="6-hairpin_glycosidase_sf"/>
</dbReference>
<dbReference type="InterPro" id="IPR012341">
    <property type="entry name" value="6hp_glycosidase-like_sf"/>
</dbReference>
<dbReference type="Gene3D" id="2.60.420.10">
    <property type="entry name" value="Maltose phosphorylase, domain 3"/>
    <property type="match status" value="1"/>
</dbReference>
<gene>
    <name evidence="4" type="ORF">FW778_11265</name>
</gene>
<dbReference type="GO" id="GO:0005975">
    <property type="term" value="P:carbohydrate metabolic process"/>
    <property type="evidence" value="ECO:0007669"/>
    <property type="project" value="InterPro"/>
</dbReference>
<dbReference type="EMBL" id="VYQF01000002">
    <property type="protein sequence ID" value="KAA9039398.1"/>
    <property type="molecule type" value="Genomic_DNA"/>
</dbReference>
<feature type="domain" description="Alpha-L-rhamnosidase six-hairpin glycosidase" evidence="2">
    <location>
        <begin position="385"/>
        <end position="710"/>
    </location>
</feature>
<dbReference type="Gene3D" id="2.60.120.260">
    <property type="entry name" value="Galactose-binding domain-like"/>
    <property type="match status" value="1"/>
</dbReference>
<dbReference type="InterPro" id="IPR035398">
    <property type="entry name" value="Bac_rhamnosid_C"/>
</dbReference>
<dbReference type="RefSeq" id="WP_150414809.1">
    <property type="nucleotide sequence ID" value="NZ_VYQF01000002.1"/>
</dbReference>
<evidence type="ECO:0000313" key="5">
    <source>
        <dbReference type="Proteomes" id="UP000326903"/>
    </source>
</evidence>
<feature type="domain" description="Alpha-L-rhamnosidase C-terminal" evidence="3">
    <location>
        <begin position="718"/>
        <end position="784"/>
    </location>
</feature>
<keyword evidence="5" id="KW-1185">Reference proteome</keyword>
<dbReference type="SUPFAM" id="SSF48208">
    <property type="entry name" value="Six-hairpin glycosidases"/>
    <property type="match status" value="1"/>
</dbReference>
<dbReference type="AlphaFoldDB" id="A0A5J5IIJ0"/>
<dbReference type="InterPro" id="IPR035396">
    <property type="entry name" value="Bac_rhamnosid6H"/>
</dbReference>
<dbReference type="Proteomes" id="UP000326903">
    <property type="component" value="Unassembled WGS sequence"/>
</dbReference>
<protein>
    <submittedName>
        <fullName evidence="4">Bacterial alpha-L-rhamnosidase</fullName>
    </submittedName>
</protein>
<evidence type="ECO:0000259" key="2">
    <source>
        <dbReference type="Pfam" id="PF17389"/>
    </source>
</evidence>
<dbReference type="InterPro" id="IPR013737">
    <property type="entry name" value="Bac_rhamnosid_N"/>
</dbReference>
<evidence type="ECO:0000259" key="1">
    <source>
        <dbReference type="Pfam" id="PF08531"/>
    </source>
</evidence>
<dbReference type="PANTHER" id="PTHR34987:SF2">
    <property type="entry name" value="B, PUTATIVE (AFU_ORTHOLOGUE AFUA_7G05040)-RELATED"/>
    <property type="match status" value="1"/>
</dbReference>
<evidence type="ECO:0000313" key="4">
    <source>
        <dbReference type="EMBL" id="KAA9039398.1"/>
    </source>
</evidence>
<dbReference type="PANTHER" id="PTHR34987">
    <property type="entry name" value="C, PUTATIVE (AFU_ORTHOLOGUE AFUA_3G02880)-RELATED"/>
    <property type="match status" value="1"/>
</dbReference>
<sequence>MKRNLLFFVLAAGCLKCLSQTISKDILTKRWDAYWITVPGTSPKDYGVYHFRKTFVLTVKPSSFSIHVSADNRYKLFVNGTMVSLGSARADVYHWNYETVDIAGYLQVGDNVISAVVWNYGDYKPEHQISFRTGFILQGDTEEEKVVNTNSSWKCIKDSSYGPLQPDLIYSYYVAGPGEKIDYAKYPGVWENNQYNDEAWTQAKQIVIGLPKGVFQSDLSWMLIPRSIPQVELTTQRLQKARSVTGINLPTSFPSAKSSFTVPANTSVKILLDNGVLTNAYPVLQFSKGKDAGITLGYAEALYIDEGSNKDWKAQNKKGNRNEVEGKRFVGVKDEFIADGYDHTFTSLAWRTYRYMQLEVKTKDEPLIIDDLYGIFTGYPFELKAKFTSNNDTLEKIFETGWRTARLDAVETYMDCPYYEQLQYVGDTRIQAMVSLYNTGDDQLMRNAITQIDYSRMAEGITLSRFPTANAQEIPTFSLWWIGMLNDYYMYRNDPSFVKQFLPGERQVLQFFSKYQQPDGSLKNAPYWEFTDWANGKGWQSGMPPLGSDGSSAALDLQLLWAYEVAARLEDSLGMKVSANEYKKRAAILTETVKRKYWDNTKQLFADTKEKNYFSQHTNTLAILTNTIKGEQAKQLAKKMITDTSLTQATIYFQYYVNQALRKTGFGDLYLNRLQIWKDNLAMGLTTWAEISDINAARSDCHAWGASPNIEFFRTVLGIDTDAPGFTKIKIEPHLGELKKVSGFMPHPNGEIKVSYNLNQRGKLEAVVSIPKGTNGVFVWKGKEHVLKSGETRLLAL</sequence>